<organism evidence="3 4">
    <name type="scientific">Selenomonas ruminantium</name>
    <dbReference type="NCBI Taxonomy" id="971"/>
    <lineage>
        <taxon>Bacteria</taxon>
        <taxon>Bacillati</taxon>
        <taxon>Bacillota</taxon>
        <taxon>Negativicutes</taxon>
        <taxon>Selenomonadales</taxon>
        <taxon>Selenomonadaceae</taxon>
        <taxon>Selenomonas</taxon>
    </lineage>
</organism>
<name>A0A1I3GFH0_SELRU</name>
<sequence length="210" mass="22328">MDDRVSKLHMMVVVLLVMAVIGAVGFFSVVEYSKQQLLTDSLAKGKAMLAEQDYQSARVYLSMFEEKGKTELGYNLYGFTAAMLAYRTYLGTGDINQLQVASDYLAQINMGNLAGYAGKAQELKAKVDDCLASYQEQVEAQQQAEAAAAAAEEEKKAPKAEARTEKAARAAEEKTAAPKEAAAKSKAAPAPKAAAAPPPKAAAPAGKDKK</sequence>
<protein>
    <submittedName>
        <fullName evidence="3">Uncharacterized protein</fullName>
    </submittedName>
</protein>
<evidence type="ECO:0000256" key="2">
    <source>
        <dbReference type="SAM" id="Phobius"/>
    </source>
</evidence>
<dbReference type="AlphaFoldDB" id="A0A1I3GFH0"/>
<evidence type="ECO:0000256" key="1">
    <source>
        <dbReference type="SAM" id="MobiDB-lite"/>
    </source>
</evidence>
<keyword evidence="2" id="KW-0472">Membrane</keyword>
<evidence type="ECO:0000313" key="4">
    <source>
        <dbReference type="Proteomes" id="UP000183639"/>
    </source>
</evidence>
<dbReference type="Proteomes" id="UP000183639">
    <property type="component" value="Unassembled WGS sequence"/>
</dbReference>
<dbReference type="OrthoDB" id="1667107at2"/>
<keyword evidence="2" id="KW-0812">Transmembrane</keyword>
<reference evidence="3 4" key="1">
    <citation type="submission" date="2016-10" db="EMBL/GenBank/DDBJ databases">
        <authorList>
            <person name="de Groot N.N."/>
        </authorList>
    </citation>
    <scope>NUCLEOTIDE SEQUENCE [LARGE SCALE GENOMIC DNA]</scope>
    <source>
        <strain evidence="3 4">Z108</strain>
    </source>
</reference>
<dbReference type="RefSeq" id="WP_082336281.1">
    <property type="nucleotide sequence ID" value="NZ_FOQK01000022.1"/>
</dbReference>
<accession>A0A1I3GFH0</accession>
<dbReference type="EMBL" id="FOQK01000022">
    <property type="protein sequence ID" value="SFI22275.1"/>
    <property type="molecule type" value="Genomic_DNA"/>
</dbReference>
<evidence type="ECO:0000313" key="3">
    <source>
        <dbReference type="EMBL" id="SFI22275.1"/>
    </source>
</evidence>
<feature type="compositionally biased region" description="Low complexity" evidence="1">
    <location>
        <begin position="184"/>
        <end position="195"/>
    </location>
</feature>
<feature type="region of interest" description="Disordered" evidence="1">
    <location>
        <begin position="145"/>
        <end position="210"/>
    </location>
</feature>
<feature type="compositionally biased region" description="Basic and acidic residues" evidence="1">
    <location>
        <begin position="152"/>
        <end position="183"/>
    </location>
</feature>
<gene>
    <name evidence="3" type="ORF">SAMN04487861_12218</name>
</gene>
<keyword evidence="2" id="KW-1133">Transmembrane helix</keyword>
<proteinExistence type="predicted"/>
<feature type="transmembrane region" description="Helical" evidence="2">
    <location>
        <begin position="12"/>
        <end position="30"/>
    </location>
</feature>